<organism evidence="2 3">
    <name type="scientific">Portunus trituberculatus</name>
    <name type="common">Swimming crab</name>
    <name type="synonym">Neptunus trituberculatus</name>
    <dbReference type="NCBI Taxonomy" id="210409"/>
    <lineage>
        <taxon>Eukaryota</taxon>
        <taxon>Metazoa</taxon>
        <taxon>Ecdysozoa</taxon>
        <taxon>Arthropoda</taxon>
        <taxon>Crustacea</taxon>
        <taxon>Multicrustacea</taxon>
        <taxon>Malacostraca</taxon>
        <taxon>Eumalacostraca</taxon>
        <taxon>Eucarida</taxon>
        <taxon>Decapoda</taxon>
        <taxon>Pleocyemata</taxon>
        <taxon>Brachyura</taxon>
        <taxon>Eubrachyura</taxon>
        <taxon>Portunoidea</taxon>
        <taxon>Portunidae</taxon>
        <taxon>Portuninae</taxon>
        <taxon>Portunus</taxon>
    </lineage>
</organism>
<gene>
    <name evidence="2" type="ORF">E2C01_036313</name>
</gene>
<keyword evidence="1" id="KW-0472">Membrane</keyword>
<dbReference type="EMBL" id="VSRR010005531">
    <property type="protein sequence ID" value="MPC42686.1"/>
    <property type="molecule type" value="Genomic_DNA"/>
</dbReference>
<feature type="transmembrane region" description="Helical" evidence="1">
    <location>
        <begin position="36"/>
        <end position="56"/>
    </location>
</feature>
<sequence length="191" mass="21695">MLKLNNSYNMLLDCANLSVSSLCFVVRFIVSRVYLLAALLSVVNSGSFCFVDLFLLKRLARVFLESAMLVMCSGEDNQRSVSSVLLFVLFFLPLPLWSISALPINPSLNSPLTFLLYLRLPRRVHFPPHSPSLPLPEALCSLHLPLPFPSSALLSGHTCRNQQLLYCHDGIFLLRSRCLDEDWRQGRREER</sequence>
<feature type="transmembrane region" description="Helical" evidence="1">
    <location>
        <begin position="84"/>
        <end position="104"/>
    </location>
</feature>
<dbReference type="Proteomes" id="UP000324222">
    <property type="component" value="Unassembled WGS sequence"/>
</dbReference>
<keyword evidence="1" id="KW-0812">Transmembrane</keyword>
<evidence type="ECO:0000256" key="1">
    <source>
        <dbReference type="SAM" id="Phobius"/>
    </source>
</evidence>
<reference evidence="2 3" key="1">
    <citation type="submission" date="2019-05" db="EMBL/GenBank/DDBJ databases">
        <title>Another draft genome of Portunus trituberculatus and its Hox gene families provides insights of decapod evolution.</title>
        <authorList>
            <person name="Jeong J.-H."/>
            <person name="Song I."/>
            <person name="Kim S."/>
            <person name="Choi T."/>
            <person name="Kim D."/>
            <person name="Ryu S."/>
            <person name="Kim W."/>
        </authorList>
    </citation>
    <scope>NUCLEOTIDE SEQUENCE [LARGE SCALE GENOMIC DNA]</scope>
    <source>
        <tissue evidence="2">Muscle</tissue>
    </source>
</reference>
<evidence type="ECO:0000313" key="2">
    <source>
        <dbReference type="EMBL" id="MPC42686.1"/>
    </source>
</evidence>
<proteinExistence type="predicted"/>
<accession>A0A5B7FBK8</accession>
<evidence type="ECO:0000313" key="3">
    <source>
        <dbReference type="Proteomes" id="UP000324222"/>
    </source>
</evidence>
<name>A0A5B7FBK8_PORTR</name>
<feature type="transmembrane region" description="Helical" evidence="1">
    <location>
        <begin position="12"/>
        <end position="30"/>
    </location>
</feature>
<comment type="caution">
    <text evidence="2">The sequence shown here is derived from an EMBL/GenBank/DDBJ whole genome shotgun (WGS) entry which is preliminary data.</text>
</comment>
<dbReference type="AlphaFoldDB" id="A0A5B7FBK8"/>
<protein>
    <submittedName>
        <fullName evidence="2">Uncharacterized protein</fullName>
    </submittedName>
</protein>
<keyword evidence="3" id="KW-1185">Reference proteome</keyword>
<keyword evidence="1" id="KW-1133">Transmembrane helix</keyword>